<evidence type="ECO:0000313" key="8">
    <source>
        <dbReference type="Proteomes" id="UP001596222"/>
    </source>
</evidence>
<proteinExistence type="inferred from homology"/>
<keyword evidence="4 5" id="KW-0732">Signal</keyword>
<evidence type="ECO:0000259" key="6">
    <source>
        <dbReference type="PROSITE" id="PS50983"/>
    </source>
</evidence>
<gene>
    <name evidence="7" type="ORF">ACFPP6_13005</name>
</gene>
<evidence type="ECO:0000313" key="7">
    <source>
        <dbReference type="EMBL" id="MFC5145579.1"/>
    </source>
</evidence>
<evidence type="ECO:0000256" key="5">
    <source>
        <dbReference type="SAM" id="SignalP"/>
    </source>
</evidence>
<evidence type="ECO:0000256" key="2">
    <source>
        <dbReference type="ARBA" id="ARBA00008814"/>
    </source>
</evidence>
<comment type="caution">
    <text evidence="7">The sequence shown here is derived from an EMBL/GenBank/DDBJ whole genome shotgun (WGS) entry which is preliminary data.</text>
</comment>
<reference evidence="8" key="1">
    <citation type="journal article" date="2019" name="Int. J. Syst. Evol. Microbiol.">
        <title>The Global Catalogue of Microorganisms (GCM) 10K type strain sequencing project: providing services to taxonomists for standard genome sequencing and annotation.</title>
        <authorList>
            <consortium name="The Broad Institute Genomics Platform"/>
            <consortium name="The Broad Institute Genome Sequencing Center for Infectious Disease"/>
            <person name="Wu L."/>
            <person name="Ma J."/>
        </authorList>
    </citation>
    <scope>NUCLEOTIDE SEQUENCE [LARGE SCALE GENOMIC DNA]</scope>
    <source>
        <strain evidence="8">CGMCC 4.1641</strain>
    </source>
</reference>
<dbReference type="PANTHER" id="PTHR30532">
    <property type="entry name" value="IRON III DICITRATE-BINDING PERIPLASMIC PROTEIN"/>
    <property type="match status" value="1"/>
</dbReference>
<dbReference type="Gene3D" id="3.40.50.1980">
    <property type="entry name" value="Nitrogenase molybdenum iron protein domain"/>
    <property type="match status" value="2"/>
</dbReference>
<feature type="domain" description="Fe/B12 periplasmic-binding" evidence="6">
    <location>
        <begin position="63"/>
        <end position="326"/>
    </location>
</feature>
<dbReference type="InterPro" id="IPR006311">
    <property type="entry name" value="TAT_signal"/>
</dbReference>
<comment type="subcellular location">
    <subcellularLocation>
        <location evidence="1">Cell envelope</location>
    </subcellularLocation>
</comment>
<dbReference type="CDD" id="cd01146">
    <property type="entry name" value="FhuD"/>
    <property type="match status" value="1"/>
</dbReference>
<sequence>MNRNPRRRPRRSLFLTAAAFLAAAALGPSLSACTSGSGDGPGGGTHLVRTAMGEVKVKKHPQRVVVLDTAELDSAVTLGIRPVGATRADTASGSPEHLPAESVRGTEDVGRIGVPDLEAVAALKPDLILTNKDRDAQRYDELSKIAPTVMTAATGHPWKDNFRTHAEALGRTSEARKVVAAYETHAREVTEALGGTERAAALKVNVVRFVEGAAIRIYGRKNFIGTVLQDAGVGRPDVVDRAKDGFSYDVGPEQIDQADADVLFTSVYGDPDRARVPRTTGSALWKGMKAVREGRTFKVDDRLWIQGIGYTAANRILDELRAHLAD</sequence>
<keyword evidence="8" id="KW-1185">Reference proteome</keyword>
<dbReference type="EMBL" id="JBHSKJ010000006">
    <property type="protein sequence ID" value="MFC5145579.1"/>
    <property type="molecule type" value="Genomic_DNA"/>
</dbReference>
<dbReference type="InterPro" id="IPR051313">
    <property type="entry name" value="Bact_iron-sidero_bind"/>
</dbReference>
<feature type="chain" id="PRO_5046871491" evidence="5">
    <location>
        <begin position="32"/>
        <end position="326"/>
    </location>
</feature>
<dbReference type="InterPro" id="IPR002491">
    <property type="entry name" value="ABC_transptr_periplasmic_BD"/>
</dbReference>
<dbReference type="PROSITE" id="PS50983">
    <property type="entry name" value="FE_B12_PBP"/>
    <property type="match status" value="1"/>
</dbReference>
<dbReference type="RefSeq" id="WP_382040611.1">
    <property type="nucleotide sequence ID" value="NZ_JBHSKJ010000006.1"/>
</dbReference>
<evidence type="ECO:0000256" key="1">
    <source>
        <dbReference type="ARBA" id="ARBA00004196"/>
    </source>
</evidence>
<organism evidence="7 8">
    <name type="scientific">Streptomyces aureoversilis</name>
    <dbReference type="NCBI Taxonomy" id="67277"/>
    <lineage>
        <taxon>Bacteria</taxon>
        <taxon>Bacillati</taxon>
        <taxon>Actinomycetota</taxon>
        <taxon>Actinomycetes</taxon>
        <taxon>Kitasatosporales</taxon>
        <taxon>Streptomycetaceae</taxon>
        <taxon>Streptomyces</taxon>
    </lineage>
</organism>
<comment type="similarity">
    <text evidence="2">Belongs to the bacterial solute-binding protein 8 family.</text>
</comment>
<protein>
    <submittedName>
        <fullName evidence="7">ABC transporter substrate-binding protein</fullName>
    </submittedName>
</protein>
<dbReference type="Pfam" id="PF01497">
    <property type="entry name" value="Peripla_BP_2"/>
    <property type="match status" value="1"/>
</dbReference>
<evidence type="ECO:0000256" key="4">
    <source>
        <dbReference type="ARBA" id="ARBA00022729"/>
    </source>
</evidence>
<dbReference type="PROSITE" id="PS51257">
    <property type="entry name" value="PROKAR_LIPOPROTEIN"/>
    <property type="match status" value="1"/>
</dbReference>
<accession>A0ABV9ZVY9</accession>
<dbReference type="PANTHER" id="PTHR30532:SF25">
    <property type="entry name" value="IRON(III) DICITRATE-BINDING PERIPLASMIC PROTEIN"/>
    <property type="match status" value="1"/>
</dbReference>
<dbReference type="Proteomes" id="UP001596222">
    <property type="component" value="Unassembled WGS sequence"/>
</dbReference>
<dbReference type="SUPFAM" id="SSF53807">
    <property type="entry name" value="Helical backbone' metal receptor"/>
    <property type="match status" value="1"/>
</dbReference>
<dbReference type="PROSITE" id="PS51318">
    <property type="entry name" value="TAT"/>
    <property type="match status" value="1"/>
</dbReference>
<evidence type="ECO:0000256" key="3">
    <source>
        <dbReference type="ARBA" id="ARBA00022448"/>
    </source>
</evidence>
<feature type="signal peptide" evidence="5">
    <location>
        <begin position="1"/>
        <end position="31"/>
    </location>
</feature>
<name>A0ABV9ZVY9_9ACTN</name>
<keyword evidence="3" id="KW-0813">Transport</keyword>